<evidence type="ECO:0000256" key="1">
    <source>
        <dbReference type="SAM" id="MobiDB-lite"/>
    </source>
</evidence>
<feature type="region of interest" description="Disordered" evidence="1">
    <location>
        <begin position="62"/>
        <end position="84"/>
    </location>
</feature>
<dbReference type="EMBL" id="JAPJDA010000022">
    <property type="protein sequence ID" value="MCX2839141.1"/>
    <property type="molecule type" value="Genomic_DNA"/>
</dbReference>
<organism evidence="2 3">
    <name type="scientific">Salinimicrobium profundisediminis</name>
    <dbReference type="NCBI Taxonomy" id="2994553"/>
    <lineage>
        <taxon>Bacteria</taxon>
        <taxon>Pseudomonadati</taxon>
        <taxon>Bacteroidota</taxon>
        <taxon>Flavobacteriia</taxon>
        <taxon>Flavobacteriales</taxon>
        <taxon>Flavobacteriaceae</taxon>
        <taxon>Salinimicrobium</taxon>
    </lineage>
</organism>
<gene>
    <name evidence="2" type="ORF">OQ279_13380</name>
</gene>
<proteinExistence type="predicted"/>
<reference evidence="2" key="1">
    <citation type="submission" date="2022-11" db="EMBL/GenBank/DDBJ databases">
        <title>Salinimicrobium profundisediminis sp. nov., isolated from deep-sea sediment of the Mariana Trench.</title>
        <authorList>
            <person name="Fu H."/>
        </authorList>
    </citation>
    <scope>NUCLEOTIDE SEQUENCE</scope>
    <source>
        <strain evidence="2">MT39</strain>
    </source>
</reference>
<evidence type="ECO:0000313" key="2">
    <source>
        <dbReference type="EMBL" id="MCX2839141.1"/>
    </source>
</evidence>
<comment type="caution">
    <text evidence="2">The sequence shown here is derived from an EMBL/GenBank/DDBJ whole genome shotgun (WGS) entry which is preliminary data.</text>
</comment>
<dbReference type="RefSeq" id="WP_266070471.1">
    <property type="nucleotide sequence ID" value="NZ_JAPJDA010000022.1"/>
</dbReference>
<dbReference type="PROSITE" id="PS51257">
    <property type="entry name" value="PROKAR_LIPOPROTEIN"/>
    <property type="match status" value="1"/>
</dbReference>
<evidence type="ECO:0000313" key="3">
    <source>
        <dbReference type="Proteomes" id="UP001148482"/>
    </source>
</evidence>
<keyword evidence="3" id="KW-1185">Reference proteome</keyword>
<accession>A0A9X3CYG0</accession>
<feature type="compositionally biased region" description="Basic and acidic residues" evidence="1">
    <location>
        <begin position="68"/>
        <end position="84"/>
    </location>
</feature>
<evidence type="ECO:0008006" key="4">
    <source>
        <dbReference type="Google" id="ProtNLM"/>
    </source>
</evidence>
<dbReference type="Proteomes" id="UP001148482">
    <property type="component" value="Unassembled WGS sequence"/>
</dbReference>
<dbReference type="AlphaFoldDB" id="A0A9X3CYG0"/>
<name>A0A9X3CYG0_9FLAO</name>
<sequence length="84" mass="9389">MKKIILSFAVAGIILTTYSCRESTQDKTKDAVEAIGEDIEDGTRRAAEEVEKGAEKVKKEIDEEIHETDDHIQQEEPGAVERSE</sequence>
<protein>
    <recommendedName>
        <fullName evidence="4">YtxH domain-containing protein</fullName>
    </recommendedName>
</protein>